<keyword evidence="4" id="KW-0456">Lyase</keyword>
<dbReference type="PRINTS" id="PR00145">
    <property type="entry name" value="ARGSUCLYASE"/>
</dbReference>
<dbReference type="InterPro" id="IPR000362">
    <property type="entry name" value="Fumarate_lyase_fam"/>
</dbReference>
<accession>T2MHF0</accession>
<sequence>MIEDDCMEKGKLWGGRFTSKVHPDMNRFNSSINIDKRLWEEDLLGSVAYAKGLVKVGLLTEEEGKLICEGLDTVAAEWCQDKFILKPSVDEDIHTANERRLKELIGDVAGKLHTGRSRNDQVATDTRLWLRKEILKIKILLIKLIETFQNRAEKEIDILMAGYTHLQRAQPIRWSQWLMSHAWSFKYDADRLTQLCERVNVSPLGCGALAGNPFGIDREFLADELGCISVTDNSLHSVGNRDFIIEFMFWSSLVMIHFSNWAEDLIIFNTKEFNFITLADAFSTGSSLMPHKKNPDSLELIRGKCGRIFGNFSGLMMTCKGLPSSYNKDLQEDKECLFDTVDKLKEILTISRDTLESLTLNKEKCLESLDSSMLSTDLAYYLVRKGLPFREAHEIAGKAVILAEKKGVALNSLTLSDLTTLHGVFDIDIEKVWDYESSVNQYTSTGGTSKIQVSKQIQKLQSWLLQV</sequence>
<dbReference type="OrthoDB" id="2561043at2759"/>
<dbReference type="PROSITE" id="PS00163">
    <property type="entry name" value="FUMARATE_LYASES"/>
    <property type="match status" value="1"/>
</dbReference>
<dbReference type="FunFam" id="1.10.275.10:FF:000002">
    <property type="entry name" value="Argininosuccinate lyase"/>
    <property type="match status" value="1"/>
</dbReference>
<dbReference type="PANTHER" id="PTHR43814">
    <property type="entry name" value="ARGININOSUCCINATE LYASE"/>
    <property type="match status" value="1"/>
</dbReference>
<dbReference type="InterPro" id="IPR020557">
    <property type="entry name" value="Fumarate_lyase_CS"/>
</dbReference>
<dbReference type="FunFam" id="1.20.200.10:FF:000015">
    <property type="entry name" value="argininosuccinate lyase isoform X2"/>
    <property type="match status" value="1"/>
</dbReference>
<feature type="domain" description="Fumarate lyase N-terminal" evidence="2">
    <location>
        <begin position="15"/>
        <end position="310"/>
    </location>
</feature>
<dbReference type="InterPro" id="IPR029419">
    <property type="entry name" value="Arg_succ_lyase_C"/>
</dbReference>
<name>T2MHF0_HYDVU</name>
<dbReference type="PANTHER" id="PTHR43814:SF1">
    <property type="entry name" value="ARGININOSUCCINATE LYASE"/>
    <property type="match status" value="1"/>
</dbReference>
<dbReference type="OMA" id="DFAIEFC"/>
<dbReference type="EMBL" id="HAAD01005292">
    <property type="protein sequence ID" value="CDG71524.1"/>
    <property type="molecule type" value="mRNA"/>
</dbReference>
<dbReference type="Gene3D" id="1.10.275.10">
    <property type="entry name" value="Fumarase/aspartase (N-terminal domain)"/>
    <property type="match status" value="1"/>
</dbReference>
<evidence type="ECO:0000313" key="4">
    <source>
        <dbReference type="EMBL" id="CDG71524.1"/>
    </source>
</evidence>
<feature type="domain" description="Argininosuccinate lyase C-terminal" evidence="3">
    <location>
        <begin position="373"/>
        <end position="440"/>
    </location>
</feature>
<evidence type="ECO:0000259" key="2">
    <source>
        <dbReference type="Pfam" id="PF00206"/>
    </source>
</evidence>
<dbReference type="InterPro" id="IPR008948">
    <property type="entry name" value="L-Aspartase-like"/>
</dbReference>
<comment type="similarity">
    <text evidence="1">Belongs to the lyase 1 family. Argininosuccinate lyase subfamily.</text>
</comment>
<dbReference type="AlphaFoldDB" id="T2MHF0"/>
<dbReference type="NCBIfam" id="TIGR00838">
    <property type="entry name" value="argH"/>
    <property type="match status" value="1"/>
</dbReference>
<protein>
    <submittedName>
        <fullName evidence="4">Argininosuccinate lyase</fullName>
    </submittedName>
</protein>
<dbReference type="FunFam" id="1.10.40.30:FF:000001">
    <property type="entry name" value="Argininosuccinate lyase"/>
    <property type="match status" value="1"/>
</dbReference>
<dbReference type="Pfam" id="PF14698">
    <property type="entry name" value="ASL_C2"/>
    <property type="match status" value="1"/>
</dbReference>
<dbReference type="GO" id="GO:0004056">
    <property type="term" value="F:argininosuccinate lyase activity"/>
    <property type="evidence" value="ECO:0007669"/>
    <property type="project" value="InterPro"/>
</dbReference>
<dbReference type="GO" id="GO:0005829">
    <property type="term" value="C:cytosol"/>
    <property type="evidence" value="ECO:0007669"/>
    <property type="project" value="TreeGrafter"/>
</dbReference>
<evidence type="ECO:0000256" key="1">
    <source>
        <dbReference type="ARBA" id="ARBA00010755"/>
    </source>
</evidence>
<dbReference type="SUPFAM" id="SSF48557">
    <property type="entry name" value="L-aspartase-like"/>
    <property type="match status" value="1"/>
</dbReference>
<dbReference type="Gene3D" id="1.20.200.10">
    <property type="entry name" value="Fumarase/aspartase (Central domain)"/>
    <property type="match status" value="1"/>
</dbReference>
<dbReference type="InterPro" id="IPR024083">
    <property type="entry name" value="Fumarase/histidase_N"/>
</dbReference>
<dbReference type="Gene3D" id="1.10.40.30">
    <property type="entry name" value="Fumarase/aspartase (C-terminal domain)"/>
    <property type="match status" value="1"/>
</dbReference>
<dbReference type="Pfam" id="PF00206">
    <property type="entry name" value="Lyase_1"/>
    <property type="match status" value="1"/>
</dbReference>
<gene>
    <name evidence="4" type="primary">ASL</name>
</gene>
<dbReference type="CDD" id="cd01359">
    <property type="entry name" value="Argininosuccinate_lyase"/>
    <property type="match status" value="1"/>
</dbReference>
<proteinExistence type="evidence at transcript level"/>
<reference evidence="4" key="1">
    <citation type="journal article" date="2013" name="Genome Biol. Evol.">
        <title>Punctuated emergences of genetic and phenotypic innovations in eumetazoan, bilaterian, euteleostome, and hominidae ancestors.</title>
        <authorList>
            <person name="Wenger Y."/>
            <person name="Galliot B."/>
        </authorList>
    </citation>
    <scope>NUCLEOTIDE SEQUENCE</scope>
    <source>
        <tissue evidence="4">Whole animals</tissue>
    </source>
</reference>
<dbReference type="InterPro" id="IPR009049">
    <property type="entry name" value="Argininosuccinate_lyase"/>
</dbReference>
<dbReference type="KEGG" id="hmg:100211900"/>
<dbReference type="InterPro" id="IPR022761">
    <property type="entry name" value="Fumarate_lyase_N"/>
</dbReference>
<dbReference type="GO" id="GO:0042450">
    <property type="term" value="P:L-arginine biosynthetic process via ornithine"/>
    <property type="evidence" value="ECO:0007669"/>
    <property type="project" value="InterPro"/>
</dbReference>
<evidence type="ECO:0000259" key="3">
    <source>
        <dbReference type="Pfam" id="PF14698"/>
    </source>
</evidence>
<organism evidence="4">
    <name type="scientific">Hydra vulgaris</name>
    <name type="common">Hydra</name>
    <name type="synonym">Hydra attenuata</name>
    <dbReference type="NCBI Taxonomy" id="6087"/>
    <lineage>
        <taxon>Eukaryota</taxon>
        <taxon>Metazoa</taxon>
        <taxon>Cnidaria</taxon>
        <taxon>Hydrozoa</taxon>
        <taxon>Hydroidolina</taxon>
        <taxon>Anthoathecata</taxon>
        <taxon>Aplanulata</taxon>
        <taxon>Hydridae</taxon>
        <taxon>Hydra</taxon>
    </lineage>
</organism>
<dbReference type="HAMAP" id="MF_00006">
    <property type="entry name" value="Arg_succ_lyase"/>
    <property type="match status" value="1"/>
</dbReference>
<dbReference type="PRINTS" id="PR00149">
    <property type="entry name" value="FUMRATELYASE"/>
</dbReference>